<dbReference type="InterPro" id="IPR003511">
    <property type="entry name" value="HORMA_dom"/>
</dbReference>
<evidence type="ECO:0000256" key="1">
    <source>
        <dbReference type="ARBA" id="ARBA00004123"/>
    </source>
</evidence>
<name>A0A4Y2BEG0_ARAVE</name>
<evidence type="ECO:0000256" key="5">
    <source>
        <dbReference type="ARBA" id="ARBA00023254"/>
    </source>
</evidence>
<keyword evidence="4" id="KW-0539">Nucleus</keyword>
<gene>
    <name evidence="8" type="primary">Hormad1</name>
    <name evidence="8" type="ORF">AVEN_179556_1</name>
</gene>
<comment type="subcellular location">
    <subcellularLocation>
        <location evidence="2">Chromosome</location>
    </subcellularLocation>
    <subcellularLocation>
        <location evidence="1">Nucleus</location>
    </subcellularLocation>
</comment>
<evidence type="ECO:0000313" key="9">
    <source>
        <dbReference type="Proteomes" id="UP000499080"/>
    </source>
</evidence>
<sequence>MAVSTMTVQEGTMQEWKTLFPEFATLEGSCMFIKKLIAVSLSSITYIRGIFPEKAYGERTLGGLRVKLLTEDCGIKAVTKFIDAIRSCYDAVEKKYLQQLSIGICTNRENYNEVIEAYNLVFKYKDDECSVTCNNKMKTFSPKLSDPTVKATFLMLKNITAVSNILKKLPESVYLSLKLLYYDEVTPENYEPPGFEASLEPKFSFPQKTMNISLGKIDTDRQGYKFLLKTTYNKQNDAEDPLKSTDPDKKAPFINADEQTVIKLSRLPEKEKLCEETKMSASMKCPCKCKLVEEHDVIACTNCKQLQHKTCYGFLKPNENPSIFYCVDCATYEDYPLADVIYTHQGKECQEFCLTRRAVSLCLNQNYFTKLNLEKLLGCSKTMANTVIKKLVAQDFIELQINTDKYSLNKSNIDFALQKYFPSTENEELMDEDPKLETNSLPLSTSLLTPNKGPSLPLDDVTMIESSVKKVRDLNLHDRSPAKSSTSQKRKASSEIVNLDDSVDIFQSQKRLRARRVVKKNKF</sequence>
<dbReference type="SUPFAM" id="SSF57903">
    <property type="entry name" value="FYVE/PHD zinc finger"/>
    <property type="match status" value="1"/>
</dbReference>
<evidence type="ECO:0000256" key="3">
    <source>
        <dbReference type="ARBA" id="ARBA00022454"/>
    </source>
</evidence>
<dbReference type="PANTHER" id="PTHR48225:SF7">
    <property type="entry name" value="MEIOSIS-SPECIFIC PROTEIN HOP1"/>
    <property type="match status" value="1"/>
</dbReference>
<dbReference type="AlphaFoldDB" id="A0A4Y2BEG0"/>
<organism evidence="8 9">
    <name type="scientific">Araneus ventricosus</name>
    <name type="common">Orbweaver spider</name>
    <name type="synonym">Epeira ventricosa</name>
    <dbReference type="NCBI Taxonomy" id="182803"/>
    <lineage>
        <taxon>Eukaryota</taxon>
        <taxon>Metazoa</taxon>
        <taxon>Ecdysozoa</taxon>
        <taxon>Arthropoda</taxon>
        <taxon>Chelicerata</taxon>
        <taxon>Arachnida</taxon>
        <taxon>Araneae</taxon>
        <taxon>Araneomorphae</taxon>
        <taxon>Entelegynae</taxon>
        <taxon>Araneoidea</taxon>
        <taxon>Araneidae</taxon>
        <taxon>Araneus</taxon>
    </lineage>
</organism>
<dbReference type="Gene3D" id="3.30.900.10">
    <property type="entry name" value="HORMA domain"/>
    <property type="match status" value="1"/>
</dbReference>
<evidence type="ECO:0000259" key="7">
    <source>
        <dbReference type="PROSITE" id="PS50815"/>
    </source>
</evidence>
<evidence type="ECO:0000313" key="8">
    <source>
        <dbReference type="EMBL" id="GBL89765.1"/>
    </source>
</evidence>
<comment type="caution">
    <text evidence="8">The sequence shown here is derived from an EMBL/GenBank/DDBJ whole genome shotgun (WGS) entry which is preliminary data.</text>
</comment>
<dbReference type="Proteomes" id="UP000499080">
    <property type="component" value="Unassembled WGS sequence"/>
</dbReference>
<keyword evidence="9" id="KW-1185">Reference proteome</keyword>
<accession>A0A4Y2BEG0</accession>
<evidence type="ECO:0000256" key="2">
    <source>
        <dbReference type="ARBA" id="ARBA00004286"/>
    </source>
</evidence>
<feature type="region of interest" description="Disordered" evidence="6">
    <location>
        <begin position="474"/>
        <end position="495"/>
    </location>
</feature>
<feature type="domain" description="HORMA" evidence="7">
    <location>
        <begin position="27"/>
        <end position="228"/>
    </location>
</feature>
<dbReference type="EMBL" id="BGPR01000067">
    <property type="protein sequence ID" value="GBL89765.1"/>
    <property type="molecule type" value="Genomic_DNA"/>
</dbReference>
<protein>
    <submittedName>
        <fullName evidence="8">HORMA domain-containing protein 1</fullName>
    </submittedName>
</protein>
<dbReference type="OrthoDB" id="6428959at2759"/>
<dbReference type="GO" id="GO:0005634">
    <property type="term" value="C:nucleus"/>
    <property type="evidence" value="ECO:0007669"/>
    <property type="project" value="UniProtKB-SubCell"/>
</dbReference>
<evidence type="ECO:0000256" key="4">
    <source>
        <dbReference type="ARBA" id="ARBA00023242"/>
    </source>
</evidence>
<dbReference type="GO" id="GO:0005694">
    <property type="term" value="C:chromosome"/>
    <property type="evidence" value="ECO:0007669"/>
    <property type="project" value="UniProtKB-SubCell"/>
</dbReference>
<dbReference type="InterPro" id="IPR036570">
    <property type="entry name" value="HORMA_dom_sf"/>
</dbReference>
<reference evidence="8 9" key="1">
    <citation type="journal article" date="2019" name="Sci. Rep.">
        <title>Orb-weaving spider Araneus ventricosus genome elucidates the spidroin gene catalogue.</title>
        <authorList>
            <person name="Kono N."/>
            <person name="Nakamura H."/>
            <person name="Ohtoshi R."/>
            <person name="Moran D.A.P."/>
            <person name="Shinohara A."/>
            <person name="Yoshida Y."/>
            <person name="Fujiwara M."/>
            <person name="Mori M."/>
            <person name="Tomita M."/>
            <person name="Arakawa K."/>
        </authorList>
    </citation>
    <scope>NUCLEOTIDE SEQUENCE [LARGE SCALE GENOMIC DNA]</scope>
</reference>
<dbReference type="InterPro" id="IPR011011">
    <property type="entry name" value="Znf_FYVE_PHD"/>
</dbReference>
<evidence type="ECO:0000256" key="6">
    <source>
        <dbReference type="SAM" id="MobiDB-lite"/>
    </source>
</evidence>
<dbReference type="InterPro" id="IPR013083">
    <property type="entry name" value="Znf_RING/FYVE/PHD"/>
</dbReference>
<dbReference type="GO" id="GO:0051321">
    <property type="term" value="P:meiotic cell cycle"/>
    <property type="evidence" value="ECO:0007669"/>
    <property type="project" value="UniProtKB-KW"/>
</dbReference>
<dbReference type="Pfam" id="PF02301">
    <property type="entry name" value="HORMA"/>
    <property type="match status" value="1"/>
</dbReference>
<dbReference type="SUPFAM" id="SSF56019">
    <property type="entry name" value="The spindle assembly checkpoint protein mad2"/>
    <property type="match status" value="1"/>
</dbReference>
<keyword evidence="3" id="KW-0158">Chromosome</keyword>
<dbReference type="InterPro" id="IPR051294">
    <property type="entry name" value="HORMA_MeioticProgression"/>
</dbReference>
<dbReference type="Gene3D" id="3.30.40.10">
    <property type="entry name" value="Zinc/RING finger domain, C3HC4 (zinc finger)"/>
    <property type="match status" value="1"/>
</dbReference>
<keyword evidence="5" id="KW-0469">Meiosis</keyword>
<dbReference type="PANTHER" id="PTHR48225">
    <property type="entry name" value="HORMA DOMAIN-CONTAINING PROTEIN 1"/>
    <property type="match status" value="1"/>
</dbReference>
<proteinExistence type="predicted"/>
<dbReference type="PROSITE" id="PS50815">
    <property type="entry name" value="HORMA"/>
    <property type="match status" value="1"/>
</dbReference>